<name>A0ABV5IRN4_9ACTN</name>
<evidence type="ECO:0000313" key="3">
    <source>
        <dbReference type="Proteomes" id="UP001589647"/>
    </source>
</evidence>
<dbReference type="RefSeq" id="WP_189651074.1">
    <property type="nucleotide sequence ID" value="NZ_BMRC01000017.1"/>
</dbReference>
<feature type="transmembrane region" description="Helical" evidence="1">
    <location>
        <begin position="125"/>
        <end position="144"/>
    </location>
</feature>
<feature type="transmembrane region" description="Helical" evidence="1">
    <location>
        <begin position="64"/>
        <end position="84"/>
    </location>
</feature>
<gene>
    <name evidence="2" type="ORF">ACFFV7_34745</name>
</gene>
<comment type="caution">
    <text evidence="2">The sequence shown here is derived from an EMBL/GenBank/DDBJ whole genome shotgun (WGS) entry which is preliminary data.</text>
</comment>
<proteinExistence type="predicted"/>
<dbReference type="Proteomes" id="UP001589647">
    <property type="component" value="Unassembled WGS sequence"/>
</dbReference>
<evidence type="ECO:0008006" key="4">
    <source>
        <dbReference type="Google" id="ProtNLM"/>
    </source>
</evidence>
<sequence length="148" mass="15315">MHTLVKGLIAGAAGTTALNTASYLDMLVRARGASSTPRQAVEKLSDLTHTDLGDGDRAANRTEALGSLMGYATGIGAAVAYGVLSGRRRSWPVGVLALTVLAMSGSNVPLTLLGATDPRTWPASAWVSDVVPHLAYGVAAYAAYELMR</sequence>
<keyword evidence="3" id="KW-1185">Reference proteome</keyword>
<keyword evidence="1" id="KW-0472">Membrane</keyword>
<evidence type="ECO:0000256" key="1">
    <source>
        <dbReference type="SAM" id="Phobius"/>
    </source>
</evidence>
<organism evidence="2 3">
    <name type="scientific">Nonomuraea spiralis</name>
    <dbReference type="NCBI Taxonomy" id="46182"/>
    <lineage>
        <taxon>Bacteria</taxon>
        <taxon>Bacillati</taxon>
        <taxon>Actinomycetota</taxon>
        <taxon>Actinomycetes</taxon>
        <taxon>Streptosporangiales</taxon>
        <taxon>Streptosporangiaceae</taxon>
        <taxon>Nonomuraea</taxon>
    </lineage>
</organism>
<dbReference type="EMBL" id="JBHMEI010000037">
    <property type="protein sequence ID" value="MFB9206399.1"/>
    <property type="molecule type" value="Genomic_DNA"/>
</dbReference>
<protein>
    <recommendedName>
        <fullName evidence="4">DUF1440 domain-containing protein</fullName>
    </recommendedName>
</protein>
<evidence type="ECO:0000313" key="2">
    <source>
        <dbReference type="EMBL" id="MFB9206399.1"/>
    </source>
</evidence>
<keyword evidence="1" id="KW-1133">Transmembrane helix</keyword>
<reference evidence="2 3" key="1">
    <citation type="submission" date="2024-09" db="EMBL/GenBank/DDBJ databases">
        <authorList>
            <person name="Sun Q."/>
            <person name="Mori K."/>
        </authorList>
    </citation>
    <scope>NUCLEOTIDE SEQUENCE [LARGE SCALE GENOMIC DNA]</scope>
    <source>
        <strain evidence="2 3">CCM 3426</strain>
    </source>
</reference>
<accession>A0ABV5IRN4</accession>
<keyword evidence="1" id="KW-0812">Transmembrane</keyword>
<feature type="transmembrane region" description="Helical" evidence="1">
    <location>
        <begin position="91"/>
        <end position="113"/>
    </location>
</feature>